<feature type="region of interest" description="Disordered" evidence="1">
    <location>
        <begin position="373"/>
        <end position="417"/>
    </location>
</feature>
<dbReference type="PROSITE" id="PS51782">
    <property type="entry name" value="LYSM"/>
    <property type="match status" value="1"/>
</dbReference>
<dbReference type="SUPFAM" id="SSF54106">
    <property type="entry name" value="LysM domain"/>
    <property type="match status" value="1"/>
</dbReference>
<evidence type="ECO:0000313" key="5">
    <source>
        <dbReference type="EMBL" id="TXG76235.1"/>
    </source>
</evidence>
<dbReference type="AlphaFoldDB" id="A0A5C7J3W7"/>
<feature type="chain" id="PRO_5023003203" evidence="3">
    <location>
        <begin position="28"/>
        <end position="417"/>
    </location>
</feature>
<organism evidence="5 6">
    <name type="scientific">Candidatus Dojkabacteria bacterium</name>
    <dbReference type="NCBI Taxonomy" id="2099670"/>
    <lineage>
        <taxon>Bacteria</taxon>
        <taxon>Candidatus Dojkabacteria</taxon>
    </lineage>
</organism>
<keyword evidence="2" id="KW-0472">Membrane</keyword>
<evidence type="ECO:0000259" key="4">
    <source>
        <dbReference type="PROSITE" id="PS51782"/>
    </source>
</evidence>
<protein>
    <submittedName>
        <fullName evidence="5">LysM peptidoglycan-binding domain-containing protein</fullName>
    </submittedName>
</protein>
<comment type="caution">
    <text evidence="5">The sequence shown here is derived from an EMBL/GenBank/DDBJ whole genome shotgun (WGS) entry which is preliminary data.</text>
</comment>
<reference evidence="5 6" key="1">
    <citation type="submission" date="2018-09" db="EMBL/GenBank/DDBJ databases">
        <title>Metagenome Assembled Genomes from an Advanced Water Purification Facility.</title>
        <authorList>
            <person name="Stamps B.W."/>
            <person name="Spear J.R."/>
        </authorList>
    </citation>
    <scope>NUCLEOTIDE SEQUENCE [LARGE SCALE GENOMIC DNA]</scope>
    <source>
        <strain evidence="5">Bin_63_2</strain>
    </source>
</reference>
<dbReference type="CDD" id="cd00118">
    <property type="entry name" value="LysM"/>
    <property type="match status" value="1"/>
</dbReference>
<sequence>MKRLVLGILSLTMVMSAILWSVPSALAVESGGVGGRPAYPDPNIPRTDSIFIFKLDPGGKAENGVKLFNNSGETKTIEVYPVDSEASSGGAFACSQKLQERRNVGSWIKLEKDKVTLDAGASEIIPFTLSVPSSAPAGEHNGCIAIEEVNQTPQAVGNGIALSFRSGIRVAVTVSGDITKGLSFTNLVTSPAENSPAKRVITTSLRNSGNVSLDTDIKVRITSLIGTTMRTNGGEFPVLANGQSDFNFEVDELFWGGLYFLKASADYNDSPGGTMDSREKNATSYAKTHLVFVTPKPLALLIEILVLVGVLVGIRHWWMRRRTHKQWQTRGDVYVVQTGDNLQQIAEHFGLKWRTIARVNKLQAPYQLTPGQELKVLTSQNNQKKDQSKQSKKPTKTTAENNDKPEPKSKNKSKKKN</sequence>
<dbReference type="Proteomes" id="UP000321026">
    <property type="component" value="Unassembled WGS sequence"/>
</dbReference>
<keyword evidence="2" id="KW-0812">Transmembrane</keyword>
<dbReference type="Pfam" id="PF06030">
    <property type="entry name" value="WxLIP_PGBD"/>
    <property type="match status" value="1"/>
</dbReference>
<keyword evidence="2" id="KW-1133">Transmembrane helix</keyword>
<dbReference type="EMBL" id="SSDS01000079">
    <property type="protein sequence ID" value="TXG76235.1"/>
    <property type="molecule type" value="Genomic_DNA"/>
</dbReference>
<dbReference type="Gene3D" id="3.10.350.10">
    <property type="entry name" value="LysM domain"/>
    <property type="match status" value="1"/>
</dbReference>
<name>A0A5C7J3W7_9BACT</name>
<accession>A0A5C7J3W7</accession>
<evidence type="ECO:0000256" key="3">
    <source>
        <dbReference type="SAM" id="SignalP"/>
    </source>
</evidence>
<feature type="domain" description="LysM" evidence="4">
    <location>
        <begin position="332"/>
        <end position="376"/>
    </location>
</feature>
<proteinExistence type="predicted"/>
<dbReference type="InterPro" id="IPR010317">
    <property type="entry name" value="WxLIP_PGBD"/>
</dbReference>
<dbReference type="InterPro" id="IPR036779">
    <property type="entry name" value="LysM_dom_sf"/>
</dbReference>
<keyword evidence="3" id="KW-0732">Signal</keyword>
<dbReference type="SMART" id="SM00257">
    <property type="entry name" value="LysM"/>
    <property type="match status" value="1"/>
</dbReference>
<feature type="signal peptide" evidence="3">
    <location>
        <begin position="1"/>
        <end position="27"/>
    </location>
</feature>
<feature type="transmembrane region" description="Helical" evidence="2">
    <location>
        <begin position="298"/>
        <end position="318"/>
    </location>
</feature>
<evidence type="ECO:0000256" key="2">
    <source>
        <dbReference type="SAM" id="Phobius"/>
    </source>
</evidence>
<evidence type="ECO:0000256" key="1">
    <source>
        <dbReference type="SAM" id="MobiDB-lite"/>
    </source>
</evidence>
<gene>
    <name evidence="5" type="ORF">E6Q11_05025</name>
</gene>
<dbReference type="InterPro" id="IPR018392">
    <property type="entry name" value="LysM"/>
</dbReference>
<evidence type="ECO:0000313" key="6">
    <source>
        <dbReference type="Proteomes" id="UP000321026"/>
    </source>
</evidence>
<dbReference type="Pfam" id="PF01476">
    <property type="entry name" value="LysM"/>
    <property type="match status" value="1"/>
</dbReference>